<organism evidence="1 2">
    <name type="scientific">Lacrimispora amygdalina</name>
    <dbReference type="NCBI Taxonomy" id="253257"/>
    <lineage>
        <taxon>Bacteria</taxon>
        <taxon>Bacillati</taxon>
        <taxon>Bacillota</taxon>
        <taxon>Clostridia</taxon>
        <taxon>Lachnospirales</taxon>
        <taxon>Lachnospiraceae</taxon>
        <taxon>Lacrimispora</taxon>
    </lineage>
</organism>
<accession>A0A3E2NDP0</accession>
<protein>
    <submittedName>
        <fullName evidence="1">Uncharacterized protein</fullName>
    </submittedName>
</protein>
<evidence type="ECO:0000313" key="2">
    <source>
        <dbReference type="Proteomes" id="UP000260680"/>
    </source>
</evidence>
<proteinExistence type="predicted"/>
<name>A0A3E2NDP0_9FIRM</name>
<dbReference type="EMBL" id="QOHO01000027">
    <property type="protein sequence ID" value="RFZ79112.1"/>
    <property type="molecule type" value="Genomic_DNA"/>
</dbReference>
<reference evidence="1 2" key="1">
    <citation type="submission" date="2018-07" db="EMBL/GenBank/DDBJ databases">
        <title>New species, Clostridium PI-S10-A1B.</title>
        <authorList>
            <person name="Krishna G."/>
            <person name="Summeta K."/>
            <person name="Shikha S."/>
            <person name="Prabhu P.B."/>
            <person name="Suresh K."/>
        </authorList>
    </citation>
    <scope>NUCLEOTIDE SEQUENCE [LARGE SCALE GENOMIC DNA]</scope>
    <source>
        <strain evidence="1 2">PI-S10-A1B</strain>
    </source>
</reference>
<sequence>MMENQMLICQIMSERDLAPFVRGAIETGEKNIIVLHLKKDCLSDLPDRDFLQIKKVLLDPYIISVLVIDCEFAMSLCEKIYIFDMCFLSDQGTLRYDPEHRTGRYFLQLLSAPKFSFGKEARIMNCEELINHGFANAILRNESFNEDLETQMSDLTMERTREQLHGIKSCMVAYKDCCLSGEALTADPETGYFCKLALIKIEEDTK</sequence>
<gene>
    <name evidence="1" type="ORF">DS742_09635</name>
</gene>
<evidence type="ECO:0000313" key="1">
    <source>
        <dbReference type="EMBL" id="RFZ79112.1"/>
    </source>
</evidence>
<comment type="caution">
    <text evidence="1">The sequence shown here is derived from an EMBL/GenBank/DDBJ whole genome shotgun (WGS) entry which is preliminary data.</text>
</comment>
<dbReference type="AlphaFoldDB" id="A0A3E2NDP0"/>
<dbReference type="Proteomes" id="UP000260680">
    <property type="component" value="Unassembled WGS sequence"/>
</dbReference>